<feature type="domain" description="Fibronectin type-III" evidence="1">
    <location>
        <begin position="440"/>
        <end position="535"/>
    </location>
</feature>
<dbReference type="Proteomes" id="UP000825483">
    <property type="component" value="Unassembled WGS sequence"/>
</dbReference>
<evidence type="ECO:0000313" key="3">
    <source>
        <dbReference type="Proteomes" id="UP000825483"/>
    </source>
</evidence>
<dbReference type="SUPFAM" id="SSF49265">
    <property type="entry name" value="Fibronectin type III"/>
    <property type="match status" value="2"/>
</dbReference>
<dbReference type="Gene3D" id="2.60.120.200">
    <property type="match status" value="1"/>
</dbReference>
<comment type="caution">
    <text evidence="2">The sequence shown here is derived from an EMBL/GenBank/DDBJ whole genome shotgun (WGS) entry which is preliminary data.</text>
</comment>
<dbReference type="SUPFAM" id="SSF63825">
    <property type="entry name" value="YWTD domain"/>
    <property type="match status" value="1"/>
</dbReference>
<dbReference type="InterPro" id="IPR013783">
    <property type="entry name" value="Ig-like_fold"/>
</dbReference>
<gene>
    <name evidence="2" type="ORF">PRLR5076_09480</name>
</gene>
<proteinExistence type="predicted"/>
<dbReference type="EMBL" id="BPUB01000001">
    <property type="protein sequence ID" value="GJG58097.1"/>
    <property type="molecule type" value="Genomic_DNA"/>
</dbReference>
<name>A0A9R1C8S9_9BACT</name>
<dbReference type="Gene3D" id="2.60.40.10">
    <property type="entry name" value="Immunoglobulins"/>
    <property type="match status" value="3"/>
</dbReference>
<dbReference type="InterPro" id="IPR003961">
    <property type="entry name" value="FN3_dom"/>
</dbReference>
<keyword evidence="3" id="KW-1185">Reference proteome</keyword>
<dbReference type="SMART" id="SM00060">
    <property type="entry name" value="FN3"/>
    <property type="match status" value="2"/>
</dbReference>
<accession>A0A9R1C8S9</accession>
<evidence type="ECO:0000259" key="1">
    <source>
        <dbReference type="PROSITE" id="PS50853"/>
    </source>
</evidence>
<dbReference type="InterPro" id="IPR011635">
    <property type="entry name" value="CARDB"/>
</dbReference>
<dbReference type="PROSITE" id="PS50853">
    <property type="entry name" value="FN3"/>
    <property type="match status" value="1"/>
</dbReference>
<sequence length="1084" mass="118251">MFLSAAVILGTAQMHAQEGNTARQGKAMPYATAAADLPAVCQNPLLKSGTVKFAPASAPTMLFDQADGQAKVWGFLQFDYRYRTNAVVDFTTDNPDAYSMLNDYRQELGVSKVITAATFAGNTLYGYACTYYGPGALVPYAVGTIDPLTGAFSPIRSVNVASGLLINDMTYDPVTRKIYGVQFNENTESPADSYSNLYRIDPGTGETDSIGQVGYLLYTIASDVDGNLYGIARDMNVESTDNNNSFLVKIPADTIAAGRTTATPVAANTKLGVNVYYQQSMEFDRTNHRLWWLSQSSSGNPYLAEVDCKTGKLKSKYLFNSQAQITSLAIPYQQVEATAPSYPRSFTATAAPKGGNEATLAWVNPSTDYMGDALTELSGVRVYRDGNLIHTADGTVAETAQTYTDNTISEPGYYTYRVQGYNTAGDGVYKEARIFVGKDKPGKVRNIALATNGNTATLSWNSPEKGLNDGWYDKASLRYKVVRQPDGKVVSEATADSTVTDNVSKYAGYYYQVIPSNAQGTGDTVSSKVEQFGPSVEIPYTDSLNTKPAFNEWKAIDVNNDGTTWFFDEGNKVTNYYYSLSAANDFLVSPPMNFDGNKQYQVRYTYYSSNWVTADDHTPIMEKMKVYYGQQATAAGLNTMIDDLGEFHTASGNYLYGKSTFKPKSGDGYVGFLACSDADCGVIYLKDVNIREYSATDVSLKNVQGSATANVNAPYSFGVDVTNEGNKAVSGFTIEIIDAQSGDVVAQKVVDEPLGVDETKNYSVEWTPDATGKRAFKARVVLDGDTYPLDNENSQEVYVTISSAAAQTWLTVNKDNSADGMGGWYIPFNFGSAFTQIDVIYLAKEMQLKNITLTGLQFVYDTPAATPGSEANVEVNIGSTTQDYIICDPNDGYNVHFVDADFTKVYTGTVAIDGGEVKNCPLVINFTTPYNYSDGNIVVRYQTNVEADHILSGDNEPWWHYCNNYDDGDPQRYRTAIYRGKTSEINPDRVGWNYWTPFTMFAYTTANGMNGVVEPGQNGLDIHQDGTSLVANKTLDSAELIAASGAIVSRTASNHRINVAGLHGAYLLRYTVDGKTSVVKIVIK</sequence>
<organism evidence="2 3">
    <name type="scientific">Prevotella lacticifex</name>
    <dbReference type="NCBI Taxonomy" id="2854755"/>
    <lineage>
        <taxon>Bacteria</taxon>
        <taxon>Pseudomonadati</taxon>
        <taxon>Bacteroidota</taxon>
        <taxon>Bacteroidia</taxon>
        <taxon>Bacteroidales</taxon>
        <taxon>Prevotellaceae</taxon>
        <taxon>Prevotella</taxon>
    </lineage>
</organism>
<evidence type="ECO:0000313" key="2">
    <source>
        <dbReference type="EMBL" id="GJG58097.1"/>
    </source>
</evidence>
<reference evidence="2" key="1">
    <citation type="journal article" date="2022" name="Int. J. Syst. Evol. Microbiol.">
        <title>Prevotella lacticifex sp. nov., isolated from the rumen of cows.</title>
        <authorList>
            <person name="Shinkai T."/>
            <person name="Ikeyama N."/>
            <person name="Kumagai M."/>
            <person name="Ohmori H."/>
            <person name="Sakamoto M."/>
            <person name="Ohkuma M."/>
            <person name="Mitsumori M."/>
        </authorList>
    </citation>
    <scope>NUCLEOTIDE SEQUENCE</scope>
    <source>
        <strain evidence="2">R5076</strain>
    </source>
</reference>
<protein>
    <recommendedName>
        <fullName evidence="1">Fibronectin type-III domain-containing protein</fullName>
    </recommendedName>
</protein>
<dbReference type="Pfam" id="PF07705">
    <property type="entry name" value="CARDB"/>
    <property type="match status" value="1"/>
</dbReference>
<dbReference type="AlphaFoldDB" id="A0A9R1C8S9"/>
<dbReference type="InterPro" id="IPR036116">
    <property type="entry name" value="FN3_sf"/>
</dbReference>